<evidence type="ECO:0000313" key="2">
    <source>
        <dbReference type="Proteomes" id="UP000295292"/>
    </source>
</evidence>
<evidence type="ECO:0000313" key="1">
    <source>
        <dbReference type="EMBL" id="TDQ79575.1"/>
    </source>
</evidence>
<gene>
    <name evidence="1" type="ORF">CLV99_1020</name>
</gene>
<name>A0A4R6WMK3_9SPHI</name>
<accession>A0A4R6WMK3</accession>
<keyword evidence="2" id="KW-1185">Reference proteome</keyword>
<reference evidence="1 2" key="1">
    <citation type="submission" date="2019-03" db="EMBL/GenBank/DDBJ databases">
        <title>Genomic Encyclopedia of Archaeal and Bacterial Type Strains, Phase II (KMG-II): from individual species to whole genera.</title>
        <authorList>
            <person name="Goeker M."/>
        </authorList>
    </citation>
    <scope>NUCLEOTIDE SEQUENCE [LARGE SCALE GENOMIC DNA]</scope>
    <source>
        <strain evidence="1 2">DSM 28353</strain>
    </source>
</reference>
<protein>
    <submittedName>
        <fullName evidence="1">Uncharacterized protein</fullName>
    </submittedName>
</protein>
<sequence>MTAILFLLINFNNMSNIDPKYRGKLVSVSYFRGRKIEVYENNDPNLDPDIIGVLLERGQRTPQNDHERSLLKEINEMKAKGLSIEFPFN</sequence>
<proteinExistence type="predicted"/>
<comment type="caution">
    <text evidence="1">The sequence shown here is derived from an EMBL/GenBank/DDBJ whole genome shotgun (WGS) entry which is preliminary data.</text>
</comment>
<organism evidence="1 2">
    <name type="scientific">Sphingobacterium yanglingense</name>
    <dbReference type="NCBI Taxonomy" id="1437280"/>
    <lineage>
        <taxon>Bacteria</taxon>
        <taxon>Pseudomonadati</taxon>
        <taxon>Bacteroidota</taxon>
        <taxon>Sphingobacteriia</taxon>
        <taxon>Sphingobacteriales</taxon>
        <taxon>Sphingobacteriaceae</taxon>
        <taxon>Sphingobacterium</taxon>
    </lineage>
</organism>
<dbReference type="AlphaFoldDB" id="A0A4R6WMK3"/>
<dbReference type="EMBL" id="SNYV01000011">
    <property type="protein sequence ID" value="TDQ79575.1"/>
    <property type="molecule type" value="Genomic_DNA"/>
</dbReference>
<dbReference type="Proteomes" id="UP000295292">
    <property type="component" value="Unassembled WGS sequence"/>
</dbReference>